<feature type="domain" description="Thioredoxin" evidence="4">
    <location>
        <begin position="32"/>
        <end position="219"/>
    </location>
</feature>
<reference evidence="5 6" key="1">
    <citation type="journal article" date="2015" name="Genome Announc.">
        <title>Genome Assemblies of Three Soil-Associated Devosia species: D. insulae, D. limi, and D. soli.</title>
        <authorList>
            <person name="Hassan Y.I."/>
            <person name="Lepp D."/>
            <person name="Zhou T."/>
        </authorList>
    </citation>
    <scope>NUCLEOTIDE SEQUENCE [LARGE SCALE GENOMIC DNA]</scope>
    <source>
        <strain evidence="5 6">DS-56</strain>
    </source>
</reference>
<dbReference type="Pfam" id="PF13462">
    <property type="entry name" value="Thioredoxin_4"/>
    <property type="match status" value="1"/>
</dbReference>
<protein>
    <recommendedName>
        <fullName evidence="4">Thioredoxin domain-containing protein</fullName>
    </recommendedName>
</protein>
<evidence type="ECO:0000259" key="4">
    <source>
        <dbReference type="PROSITE" id="PS51352"/>
    </source>
</evidence>
<dbReference type="PROSITE" id="PS51318">
    <property type="entry name" value="TAT"/>
    <property type="match status" value="1"/>
</dbReference>
<dbReference type="RefSeq" id="WP_069910582.1">
    <property type="nucleotide sequence ID" value="NZ_LAJE02000222.1"/>
</dbReference>
<evidence type="ECO:0000256" key="3">
    <source>
        <dbReference type="SAM" id="SignalP"/>
    </source>
</evidence>
<keyword evidence="6" id="KW-1185">Reference proteome</keyword>
<dbReference type="InterPro" id="IPR013766">
    <property type="entry name" value="Thioredoxin_domain"/>
</dbReference>
<dbReference type="Gene3D" id="3.40.30.10">
    <property type="entry name" value="Glutaredoxin"/>
    <property type="match status" value="1"/>
</dbReference>
<evidence type="ECO:0000313" key="5">
    <source>
        <dbReference type="EMBL" id="OEO30237.1"/>
    </source>
</evidence>
<organism evidence="5 6">
    <name type="scientific">Devosia insulae DS-56</name>
    <dbReference type="NCBI Taxonomy" id="1116389"/>
    <lineage>
        <taxon>Bacteria</taxon>
        <taxon>Pseudomonadati</taxon>
        <taxon>Pseudomonadota</taxon>
        <taxon>Alphaproteobacteria</taxon>
        <taxon>Hyphomicrobiales</taxon>
        <taxon>Devosiaceae</taxon>
        <taxon>Devosia</taxon>
    </lineage>
</organism>
<keyword evidence="3" id="KW-0732">Signal</keyword>
<evidence type="ECO:0000313" key="6">
    <source>
        <dbReference type="Proteomes" id="UP000095463"/>
    </source>
</evidence>
<dbReference type="AlphaFoldDB" id="A0A1E5XNQ7"/>
<comment type="function">
    <text evidence="1">May be required for disulfide bond formation in some proteins.</text>
</comment>
<dbReference type="InterPro" id="IPR006311">
    <property type="entry name" value="TAT_signal"/>
</dbReference>
<name>A0A1E5XNQ7_9HYPH</name>
<comment type="caution">
    <text evidence="5">The sequence shown here is derived from an EMBL/GenBank/DDBJ whole genome shotgun (WGS) entry which is preliminary data.</text>
</comment>
<dbReference type="PROSITE" id="PS51352">
    <property type="entry name" value="THIOREDOXIN_2"/>
    <property type="match status" value="1"/>
</dbReference>
<gene>
    <name evidence="5" type="ORF">VW23_022370</name>
</gene>
<comment type="similarity">
    <text evidence="2">Belongs to the thioredoxin family. DsbA subfamily.</text>
</comment>
<evidence type="ECO:0000256" key="2">
    <source>
        <dbReference type="ARBA" id="ARBA00005791"/>
    </source>
</evidence>
<feature type="chain" id="PRO_5009190352" description="Thioredoxin domain-containing protein" evidence="3">
    <location>
        <begin position="36"/>
        <end position="219"/>
    </location>
</feature>
<feature type="signal peptide" evidence="3">
    <location>
        <begin position="1"/>
        <end position="35"/>
    </location>
</feature>
<evidence type="ECO:0000256" key="1">
    <source>
        <dbReference type="ARBA" id="ARBA00003565"/>
    </source>
</evidence>
<dbReference type="OrthoDB" id="8478320at2"/>
<dbReference type="Proteomes" id="UP000095463">
    <property type="component" value="Unassembled WGS sequence"/>
</dbReference>
<dbReference type="InterPro" id="IPR036249">
    <property type="entry name" value="Thioredoxin-like_sf"/>
</dbReference>
<dbReference type="InterPro" id="IPR012336">
    <property type="entry name" value="Thioredoxin-like_fold"/>
</dbReference>
<dbReference type="EMBL" id="LAJE02000222">
    <property type="protein sequence ID" value="OEO30237.1"/>
    <property type="molecule type" value="Genomic_DNA"/>
</dbReference>
<sequence>MANRRNILIGSGAAVAAAAAGTSVSFLFGATGALAQQFDQAKLMAPAGGVADHPLGPADAKVTLIEYLSPTCPHCAAFTNTVYPQLKTEYIDTNKIQFIPRPFMRNVLDAVVFMLAEAAGPEKYHEVIDTFFKTQDTWAASNTPNDAIFGIAQQLGFTKETYDAALTNQDLFKGLEAVRDQALDEFKLQGTPTFYINGKMLTGENSFEALKAEIDPLLS</sequence>
<dbReference type="PANTHER" id="PTHR13887:SF56">
    <property type="entry name" value="THIOREDOXIN-LIKE REDUCTASE RV2466C"/>
    <property type="match status" value="1"/>
</dbReference>
<dbReference type="PANTHER" id="PTHR13887">
    <property type="entry name" value="GLUTATHIONE S-TRANSFERASE KAPPA"/>
    <property type="match status" value="1"/>
</dbReference>
<accession>A0A1E5XNQ7</accession>
<proteinExistence type="inferred from homology"/>
<dbReference type="SUPFAM" id="SSF52833">
    <property type="entry name" value="Thioredoxin-like"/>
    <property type="match status" value="1"/>
</dbReference>